<name>A0A177ZJ72_9BACI</name>
<dbReference type="PANTHER" id="PTHR46558:SF6">
    <property type="entry name" value="TRANSCRIPTIONAL REGULATOR, PBSX FAMILY"/>
    <property type="match status" value="1"/>
</dbReference>
<dbReference type="PROSITE" id="PS50943">
    <property type="entry name" value="HTH_CROC1"/>
    <property type="match status" value="1"/>
</dbReference>
<reference evidence="3 4" key="1">
    <citation type="submission" date="2015-05" db="EMBL/GenBank/DDBJ databases">
        <title>Comparison of genome.</title>
        <authorList>
            <person name="Zheng Z."/>
            <person name="Sun M."/>
        </authorList>
    </citation>
    <scope>NUCLEOTIDE SEQUENCE [LARGE SCALE GENOMIC DNA]</scope>
    <source>
        <strain evidence="3 4">G25-74</strain>
    </source>
</reference>
<dbReference type="SUPFAM" id="SSF47413">
    <property type="entry name" value="lambda repressor-like DNA-binding domains"/>
    <property type="match status" value="1"/>
</dbReference>
<organism evidence="3 4">
    <name type="scientific">Lederbergia galactosidilytica</name>
    <dbReference type="NCBI Taxonomy" id="217031"/>
    <lineage>
        <taxon>Bacteria</taxon>
        <taxon>Bacillati</taxon>
        <taxon>Bacillota</taxon>
        <taxon>Bacilli</taxon>
        <taxon>Bacillales</taxon>
        <taxon>Bacillaceae</taxon>
        <taxon>Lederbergia</taxon>
    </lineage>
</organism>
<dbReference type="EMBL" id="LDJR01000058">
    <property type="protein sequence ID" value="OAK68006.1"/>
    <property type="molecule type" value="Genomic_DNA"/>
</dbReference>
<evidence type="ECO:0000313" key="4">
    <source>
        <dbReference type="Proteomes" id="UP000077881"/>
    </source>
</evidence>
<comment type="caution">
    <text evidence="3">The sequence shown here is derived from an EMBL/GenBank/DDBJ whole genome shotgun (WGS) entry which is preliminary data.</text>
</comment>
<gene>
    <name evidence="3" type="ORF">ABB05_17575</name>
</gene>
<dbReference type="InterPro" id="IPR001387">
    <property type="entry name" value="Cro/C1-type_HTH"/>
</dbReference>
<dbReference type="RefSeq" id="WP_057984354.1">
    <property type="nucleotide sequence ID" value="NZ_LDJR01000058.1"/>
</dbReference>
<accession>A0A177ZJ72</accession>
<dbReference type="CDD" id="cd00093">
    <property type="entry name" value="HTH_XRE"/>
    <property type="match status" value="1"/>
</dbReference>
<dbReference type="STRING" id="217031.ABB05_17575"/>
<evidence type="ECO:0000313" key="3">
    <source>
        <dbReference type="EMBL" id="OAK68006.1"/>
    </source>
</evidence>
<keyword evidence="1" id="KW-0238">DNA-binding</keyword>
<protein>
    <submittedName>
        <fullName evidence="3">XRE family transcriptional regulator</fullName>
    </submittedName>
</protein>
<evidence type="ECO:0000256" key="1">
    <source>
        <dbReference type="ARBA" id="ARBA00023125"/>
    </source>
</evidence>
<dbReference type="AlphaFoldDB" id="A0A177ZJ72"/>
<sequence>MENRVKELRARFNYSQTDLAKRVGVTRQTIAAIEKGDYAPSLLLGLSICKVFNLPMEKVFWLKEKEESK</sequence>
<dbReference type="PATRIC" id="fig|217031.6.peg.3809"/>
<evidence type="ECO:0000259" key="2">
    <source>
        <dbReference type="PROSITE" id="PS50943"/>
    </source>
</evidence>
<dbReference type="InterPro" id="IPR010982">
    <property type="entry name" value="Lambda_DNA-bd_dom_sf"/>
</dbReference>
<dbReference type="Pfam" id="PF01381">
    <property type="entry name" value="HTH_3"/>
    <property type="match status" value="1"/>
</dbReference>
<dbReference type="Gene3D" id="1.10.260.40">
    <property type="entry name" value="lambda repressor-like DNA-binding domains"/>
    <property type="match status" value="1"/>
</dbReference>
<proteinExistence type="predicted"/>
<dbReference type="PANTHER" id="PTHR46558">
    <property type="entry name" value="TRACRIPTIONAL REGULATORY PROTEIN-RELATED-RELATED"/>
    <property type="match status" value="1"/>
</dbReference>
<dbReference type="OrthoDB" id="9808239at2"/>
<dbReference type="SMART" id="SM00530">
    <property type="entry name" value="HTH_XRE"/>
    <property type="match status" value="1"/>
</dbReference>
<feature type="domain" description="HTH cro/C1-type" evidence="2">
    <location>
        <begin position="5"/>
        <end position="59"/>
    </location>
</feature>
<dbReference type="Proteomes" id="UP000077881">
    <property type="component" value="Unassembled WGS sequence"/>
</dbReference>
<keyword evidence="4" id="KW-1185">Reference proteome</keyword>
<dbReference type="GO" id="GO:0003677">
    <property type="term" value="F:DNA binding"/>
    <property type="evidence" value="ECO:0007669"/>
    <property type="project" value="UniProtKB-KW"/>
</dbReference>